<evidence type="ECO:0000256" key="11">
    <source>
        <dbReference type="ARBA" id="ARBA00023157"/>
    </source>
</evidence>
<comment type="pathway">
    <text evidence="2">Protein modification; protein glycosylation.</text>
</comment>
<feature type="non-terminal residue" evidence="18">
    <location>
        <position position="526"/>
    </location>
</feature>
<keyword evidence="19" id="KW-1185">Reference proteome</keyword>
<comment type="subcellular location">
    <subcellularLocation>
        <location evidence="1">Golgi apparatus membrane</location>
        <topology evidence="1">Single-pass type II membrane protein</topology>
    </subcellularLocation>
</comment>
<keyword evidence="6" id="KW-0812">Transmembrane</keyword>
<evidence type="ECO:0000256" key="7">
    <source>
        <dbReference type="ARBA" id="ARBA00022968"/>
    </source>
</evidence>
<feature type="non-terminal residue" evidence="18">
    <location>
        <position position="1"/>
    </location>
</feature>
<dbReference type="CDD" id="cd23973">
    <property type="entry name" value="GT29_ST6GALNAC1"/>
    <property type="match status" value="1"/>
</dbReference>
<dbReference type="EC" id="2.4.3.3" evidence="14"/>
<accession>A0A7L2Z082</accession>
<dbReference type="GO" id="GO:0009312">
    <property type="term" value="P:oligosaccharide biosynthetic process"/>
    <property type="evidence" value="ECO:0007669"/>
    <property type="project" value="TreeGrafter"/>
</dbReference>
<evidence type="ECO:0000256" key="3">
    <source>
        <dbReference type="ARBA" id="ARBA00006003"/>
    </source>
</evidence>
<evidence type="ECO:0000313" key="19">
    <source>
        <dbReference type="Proteomes" id="UP000550086"/>
    </source>
</evidence>
<evidence type="ECO:0000256" key="4">
    <source>
        <dbReference type="ARBA" id="ARBA00022676"/>
    </source>
</evidence>
<dbReference type="PANTHER" id="PTHR45941">
    <property type="entry name" value="ALPHA-N-ACETYLGALACTOSAMINIDE ALPHA-2,6-SIALYLTRANSFERASE 2-LIKE-RELATED"/>
    <property type="match status" value="1"/>
</dbReference>
<gene>
    <name evidence="18" type="primary">St6galnac1</name>
    <name evidence="18" type="ORF">JACJAC_R06864</name>
</gene>
<feature type="region of interest" description="Disordered" evidence="17">
    <location>
        <begin position="105"/>
        <end position="174"/>
    </location>
</feature>
<comment type="catalytic activity">
    <reaction evidence="16">
        <text>a 3-O-[N-acetyl-alpha-D-galactosaminyl]-L-threonyl-[protein] + CMP-N-acetyl-beta-neuraminate = a 3-O-[N-acetyl-alpha-neuraminosyl-(2-&gt;6)-N-acetyl-alpha-D-galactosaminyl]-L-threonyl-[protein] + CMP + H(+)</text>
        <dbReference type="Rhea" id="RHEA:81643"/>
        <dbReference type="Rhea" id="RHEA-COMP:11689"/>
        <dbReference type="Rhea" id="RHEA-COMP:19720"/>
        <dbReference type="ChEBI" id="CHEBI:15378"/>
        <dbReference type="ChEBI" id="CHEBI:57812"/>
        <dbReference type="ChEBI" id="CHEBI:60377"/>
        <dbReference type="ChEBI" id="CHEBI:87075"/>
        <dbReference type="ChEBI" id="CHEBI:231970"/>
    </reaction>
    <physiologicalReaction direction="left-to-right" evidence="16">
        <dbReference type="Rhea" id="RHEA:81644"/>
    </physiologicalReaction>
</comment>
<evidence type="ECO:0000256" key="16">
    <source>
        <dbReference type="ARBA" id="ARBA00052285"/>
    </source>
</evidence>
<comment type="catalytic activity">
    <reaction evidence="15">
        <text>a 3-O-[N-acetyl-alpha-neuraminyl-(2-&gt;3)-beta-D-galactosyl-(1-&gt;3)-N-acetyl-alpha-D-galactosaminyl]-L-threonyl-[protein] + CMP-N-acetyl-beta-neuraminate = a 3-O-{alpha-Neu5Ac-(2-&gt;3)-beta-D-Gal-(1-&gt;3)-[alpha-Neu5Ac-(2-&gt;6)]-alpha-D-GalNAc}-L-threonyl-[protein] + CMP + H(+)</text>
        <dbReference type="Rhea" id="RHEA:81659"/>
        <dbReference type="Rhea" id="RHEA-COMP:14417"/>
        <dbReference type="Rhea" id="RHEA-COMP:16763"/>
        <dbReference type="ChEBI" id="CHEBI:15378"/>
        <dbReference type="ChEBI" id="CHEBI:57812"/>
        <dbReference type="ChEBI" id="CHEBI:60377"/>
        <dbReference type="ChEBI" id="CHEBI:139598"/>
        <dbReference type="ChEBI" id="CHEBI:156398"/>
    </reaction>
    <physiologicalReaction direction="left-to-right" evidence="15">
        <dbReference type="Rhea" id="RHEA:81660"/>
    </physiologicalReaction>
</comment>
<dbReference type="EMBL" id="VZTM01032539">
    <property type="protein sequence ID" value="NXT00522.1"/>
    <property type="molecule type" value="Genomic_DNA"/>
</dbReference>
<evidence type="ECO:0000313" key="18">
    <source>
        <dbReference type="EMBL" id="NXT00522.1"/>
    </source>
</evidence>
<keyword evidence="4 18" id="KW-0328">Glycosyltransferase</keyword>
<keyword evidence="11" id="KW-1015">Disulfide bond</keyword>
<sequence length="526" mass="60044">FRQVSIFQRAPDVLQMDTREQQSLDCSDNGNSRRFLKVTLGKDIPKLKEDVVEGTPKWKGKEEQKKIMNSVARVEEAKGNVTVKPPAGLEGIKKTTVKTVPGVQGNKEKTAVRPAPGVEEAKEKTTVQPLPRVEGAKKKTTVKPSSGVKRAHGNNISKDETKPEEPPAPVKTVTSVPRAAAVTEKKKLVAADFKSEPRWDFEDKYLLDNSAPLSTCSESVKAKAAKSDWLRDLFLPNIMLFTDKRYFSDSEWNRLEHFAPPYGFMELNYSLVKEVMSLLPPKPHQQLLLANSNSSTPTCISCAVVGNGGILNNSGMGQEIDSHDYVFRVSGAVIKGYEKDVGTKTSFYGFTAFSLVSSLQILGHKGFSNIPRGEHVRYIHFLEGARDYEWLKALLLNKNVRKGFLDERKPREKFDEDFTMDKYLVVHPDFLRYMKNRFLKSKTLEKPYWRLYRPTTGAFLLLTALHLCDRVSAYGYITEGHEKYSDHYYDNTWKRLIFYTNHDFNLEKQVWKKLHEENIMKLYQRS</sequence>
<dbReference type="InterPro" id="IPR001675">
    <property type="entry name" value="Glyco_trans_29"/>
</dbReference>
<evidence type="ECO:0000256" key="5">
    <source>
        <dbReference type="ARBA" id="ARBA00022679"/>
    </source>
</evidence>
<keyword evidence="10" id="KW-0472">Membrane</keyword>
<keyword evidence="12" id="KW-0325">Glycoprotein</keyword>
<dbReference type="GO" id="GO:1901137">
    <property type="term" value="P:carbohydrate derivative biosynthetic process"/>
    <property type="evidence" value="ECO:0007669"/>
    <property type="project" value="UniProtKB-ARBA"/>
</dbReference>
<keyword evidence="7" id="KW-0735">Signal-anchor</keyword>
<evidence type="ECO:0000256" key="13">
    <source>
        <dbReference type="ARBA" id="ARBA00036348"/>
    </source>
</evidence>
<dbReference type="FunFam" id="3.90.1480.20:FF:000013">
    <property type="entry name" value="ST6 N-acetylgalactosaminide alpha-2,6-sialyltransferase 1"/>
    <property type="match status" value="1"/>
</dbReference>
<dbReference type="InterPro" id="IPR038578">
    <property type="entry name" value="GT29-like_sf"/>
</dbReference>
<dbReference type="PANTHER" id="PTHR45941:SF1">
    <property type="entry name" value="ALPHA-N-ACETYLGALACTOSAMINIDE ALPHA-2,6-SIALYLTRANSFERASE 1"/>
    <property type="match status" value="1"/>
</dbReference>
<name>A0A7L2Z082_JACJC</name>
<dbReference type="Gene3D" id="3.90.1480.20">
    <property type="entry name" value="Glycosyl transferase family 29"/>
    <property type="match status" value="1"/>
</dbReference>
<keyword evidence="5 18" id="KW-0808">Transferase</keyword>
<organism evidence="18 19">
    <name type="scientific">Jacana jacana</name>
    <name type="common">Wattled jacana</name>
    <name type="synonym">Parra jacana</name>
    <dbReference type="NCBI Taxonomy" id="54508"/>
    <lineage>
        <taxon>Eukaryota</taxon>
        <taxon>Metazoa</taxon>
        <taxon>Chordata</taxon>
        <taxon>Craniata</taxon>
        <taxon>Vertebrata</taxon>
        <taxon>Euteleostomi</taxon>
        <taxon>Archelosauria</taxon>
        <taxon>Archosauria</taxon>
        <taxon>Dinosauria</taxon>
        <taxon>Saurischia</taxon>
        <taxon>Theropoda</taxon>
        <taxon>Coelurosauria</taxon>
        <taxon>Aves</taxon>
        <taxon>Neognathae</taxon>
        <taxon>Neoaves</taxon>
        <taxon>Charadriiformes</taxon>
        <taxon>Jacanidae</taxon>
        <taxon>Jacana</taxon>
    </lineage>
</organism>
<comment type="similarity">
    <text evidence="3">Belongs to the glycosyltransferase 29 family.</text>
</comment>
<proteinExistence type="inferred from homology"/>
<dbReference type="OrthoDB" id="10264956at2759"/>
<evidence type="ECO:0000256" key="1">
    <source>
        <dbReference type="ARBA" id="ARBA00004323"/>
    </source>
</evidence>
<evidence type="ECO:0000256" key="9">
    <source>
        <dbReference type="ARBA" id="ARBA00023034"/>
    </source>
</evidence>
<comment type="catalytic activity">
    <reaction evidence="13">
        <text>a beta-D-galactosyl-(1-&gt;3)-N-acetyl-alpha-D-galactosaminyl derivative + CMP-N-acetyl-beta-neuraminate = a beta-D-galactosyl-(1-&gt;3)-[N-acetyl-alpha-neuraminyl-(2-&gt;6)]-N-acetyl-alpha-D-galactosaminyl derivative + CMP + H(+)</text>
        <dbReference type="Rhea" id="RHEA:11136"/>
        <dbReference type="ChEBI" id="CHEBI:15378"/>
        <dbReference type="ChEBI" id="CHEBI:57812"/>
        <dbReference type="ChEBI" id="CHEBI:60377"/>
        <dbReference type="ChEBI" id="CHEBI:133470"/>
        <dbReference type="ChEBI" id="CHEBI:140764"/>
        <dbReference type="EC" id="2.4.3.3"/>
    </reaction>
    <physiologicalReaction direction="left-to-right" evidence="13">
        <dbReference type="Rhea" id="RHEA:11137"/>
    </physiologicalReaction>
</comment>
<keyword evidence="9" id="KW-0333">Golgi apparatus</keyword>
<evidence type="ECO:0000256" key="12">
    <source>
        <dbReference type="ARBA" id="ARBA00023180"/>
    </source>
</evidence>
<evidence type="ECO:0000256" key="14">
    <source>
        <dbReference type="ARBA" id="ARBA00039109"/>
    </source>
</evidence>
<reference evidence="18 19" key="1">
    <citation type="submission" date="2019-09" db="EMBL/GenBank/DDBJ databases">
        <title>Bird 10,000 Genomes (B10K) Project - Family phase.</title>
        <authorList>
            <person name="Zhang G."/>
        </authorList>
    </citation>
    <scope>NUCLEOTIDE SEQUENCE [LARGE SCALE GENOMIC DNA]</scope>
    <source>
        <strain evidence="18">B10K-DU-002-59</strain>
        <tissue evidence="18">Muscle</tissue>
    </source>
</reference>
<dbReference type="Proteomes" id="UP000550086">
    <property type="component" value="Unassembled WGS sequence"/>
</dbReference>
<evidence type="ECO:0000256" key="8">
    <source>
        <dbReference type="ARBA" id="ARBA00022989"/>
    </source>
</evidence>
<dbReference type="AlphaFoldDB" id="A0A7L2Z082"/>
<dbReference type="Pfam" id="PF00777">
    <property type="entry name" value="Glyco_transf_29"/>
    <property type="match status" value="1"/>
</dbReference>
<evidence type="ECO:0000256" key="6">
    <source>
        <dbReference type="ARBA" id="ARBA00022692"/>
    </source>
</evidence>
<evidence type="ECO:0000256" key="15">
    <source>
        <dbReference type="ARBA" id="ARBA00050664"/>
    </source>
</evidence>
<protein>
    <recommendedName>
        <fullName evidence="14">alpha-N-acetylgalactosaminide alpha-2,6-sialyltransferase</fullName>
        <ecNumber evidence="14">2.4.3.3</ecNumber>
    </recommendedName>
</protein>
<comment type="caution">
    <text evidence="18">The sequence shown here is derived from an EMBL/GenBank/DDBJ whole genome shotgun (WGS) entry which is preliminary data.</text>
</comment>
<evidence type="ECO:0000256" key="10">
    <source>
        <dbReference type="ARBA" id="ARBA00023136"/>
    </source>
</evidence>
<dbReference type="GO" id="GO:0001665">
    <property type="term" value="F:alpha-N-acetylgalactosaminide alpha-2,6-sialyltransferase activity"/>
    <property type="evidence" value="ECO:0007669"/>
    <property type="project" value="UniProtKB-EC"/>
</dbReference>
<dbReference type="GO" id="GO:0000139">
    <property type="term" value="C:Golgi membrane"/>
    <property type="evidence" value="ECO:0007669"/>
    <property type="project" value="UniProtKB-SubCell"/>
</dbReference>
<evidence type="ECO:0000256" key="17">
    <source>
        <dbReference type="SAM" id="MobiDB-lite"/>
    </source>
</evidence>
<evidence type="ECO:0000256" key="2">
    <source>
        <dbReference type="ARBA" id="ARBA00004922"/>
    </source>
</evidence>
<keyword evidence="8" id="KW-1133">Transmembrane helix</keyword>